<evidence type="ECO:0000259" key="2">
    <source>
        <dbReference type="Pfam" id="PF16363"/>
    </source>
</evidence>
<organism evidence="3 4">
    <name type="scientific">Candidatus Tanganyikabacteria bacterium</name>
    <dbReference type="NCBI Taxonomy" id="2961651"/>
    <lineage>
        <taxon>Bacteria</taxon>
        <taxon>Bacillati</taxon>
        <taxon>Candidatus Sericytochromatia</taxon>
        <taxon>Candidatus Tanganyikabacteria</taxon>
    </lineage>
</organism>
<dbReference type="PRINTS" id="PR01713">
    <property type="entry name" value="NUCEPIMERASE"/>
</dbReference>
<keyword evidence="1" id="KW-0520">NAD</keyword>
<dbReference type="AlphaFoldDB" id="A0A937X233"/>
<reference evidence="3 4" key="1">
    <citation type="submission" date="2019-03" db="EMBL/GenBank/DDBJ databases">
        <title>Lake Tanganyika Metagenome-Assembled Genomes (MAGs).</title>
        <authorList>
            <person name="Tran P."/>
        </authorList>
    </citation>
    <scope>NUCLEOTIDE SEQUENCE [LARGE SCALE GENOMIC DNA]</scope>
    <source>
        <strain evidence="3">K_DeepCast_65m_m2_236</strain>
    </source>
</reference>
<dbReference type="EMBL" id="VGJX01000229">
    <property type="protein sequence ID" value="MBM3274478.1"/>
    <property type="molecule type" value="Genomic_DNA"/>
</dbReference>
<dbReference type="PANTHER" id="PTHR43574">
    <property type="entry name" value="EPIMERASE-RELATED"/>
    <property type="match status" value="1"/>
</dbReference>
<proteinExistence type="predicted"/>
<feature type="domain" description="NAD(P)-binding" evidence="2">
    <location>
        <begin position="17"/>
        <end position="319"/>
    </location>
</feature>
<dbReference type="Proteomes" id="UP000703893">
    <property type="component" value="Unassembled WGS sequence"/>
</dbReference>
<protein>
    <submittedName>
        <fullName evidence="3">GDP-mannose 4,6-dehydratase</fullName>
    </submittedName>
</protein>
<dbReference type="Pfam" id="PF16363">
    <property type="entry name" value="GDP_Man_Dehyd"/>
    <property type="match status" value="1"/>
</dbReference>
<name>A0A937X233_9BACT</name>
<dbReference type="Gene3D" id="3.40.50.720">
    <property type="entry name" value="NAD(P)-binding Rossmann-like Domain"/>
    <property type="match status" value="1"/>
</dbReference>
<evidence type="ECO:0000313" key="3">
    <source>
        <dbReference type="EMBL" id="MBM3274478.1"/>
    </source>
</evidence>
<evidence type="ECO:0000256" key="1">
    <source>
        <dbReference type="ARBA" id="ARBA00023027"/>
    </source>
</evidence>
<comment type="caution">
    <text evidence="3">The sequence shown here is derived from an EMBL/GenBank/DDBJ whole genome shotgun (WGS) entry which is preliminary data.</text>
</comment>
<evidence type="ECO:0000313" key="4">
    <source>
        <dbReference type="Proteomes" id="UP000703893"/>
    </source>
</evidence>
<dbReference type="SUPFAM" id="SSF51735">
    <property type="entry name" value="NAD(P)-binding Rossmann-fold domains"/>
    <property type="match status" value="1"/>
</dbReference>
<accession>A0A937X233</accession>
<sequence>MQSDVRNPQTPSGRRVLVTGGAGFIGSHLSEKLLSRGDFVALVDDFNEFYDPRTKRENCAHFLKNRHVQLWEGDIRDSEFIHNAFSSFQPDHAVHFAARAGVRPSLQDPVLYQSTNVAGTLNVLEACRAFAVKKLTFASSSSVYGVNSKIPFAERDLLSQVISPYAATKVAGEAFCQSYSHLYGVKTTCLRFFTVYGPRQRPDLAIHKFARLIDSGRPIPVFGDGHTKRDYTYIDDIIAGVLSAMDYQDTPFEIINLGDSNTVELIYLIRLLEDAIGKKATIDWLPEQPGDVPVTFADISKARDLLGYSPKTMIEDGIGKFVEWFKAVSAPSLA</sequence>
<dbReference type="InterPro" id="IPR016040">
    <property type="entry name" value="NAD(P)-bd_dom"/>
</dbReference>
<dbReference type="InterPro" id="IPR036291">
    <property type="entry name" value="NAD(P)-bd_dom_sf"/>
</dbReference>
<gene>
    <name evidence="3" type="ORF">FJZ00_04960</name>
</gene>